<evidence type="ECO:0000313" key="3">
    <source>
        <dbReference type="Proteomes" id="UP001139366"/>
    </source>
</evidence>
<dbReference type="EMBL" id="JAINUY010000002">
    <property type="protein sequence ID" value="MBZ4034348.1"/>
    <property type="molecule type" value="Genomic_DNA"/>
</dbReference>
<sequence>MNIKELIPKDKFDFETVEKLKSYTFDEIEPIIPDLLEWLQDINWPISTSVKELLIPFTEKISSEIIKILQGKDEIWKYWILQFFGKTIKNKLVLDEIKRITKNPTKAEIEEEVYEIAHEIINGYPS</sequence>
<evidence type="ECO:0000259" key="1">
    <source>
        <dbReference type="Pfam" id="PF16804"/>
    </source>
</evidence>
<dbReference type="Proteomes" id="UP001139366">
    <property type="component" value="Unassembled WGS sequence"/>
</dbReference>
<dbReference type="RefSeq" id="WP_223705074.1">
    <property type="nucleotide sequence ID" value="NZ_JAINUY010000002.1"/>
</dbReference>
<dbReference type="Pfam" id="PF16804">
    <property type="entry name" value="DUF5071"/>
    <property type="match status" value="1"/>
</dbReference>
<keyword evidence="3" id="KW-1185">Reference proteome</keyword>
<dbReference type="InterPro" id="IPR031837">
    <property type="entry name" value="DUF5071"/>
</dbReference>
<protein>
    <submittedName>
        <fullName evidence="2">DUF5071 domain-containing protein</fullName>
    </submittedName>
</protein>
<organism evidence="2 3">
    <name type="scientific">Flavobacterium potami</name>
    <dbReference type="NCBI Taxonomy" id="2872310"/>
    <lineage>
        <taxon>Bacteria</taxon>
        <taxon>Pseudomonadati</taxon>
        <taxon>Bacteroidota</taxon>
        <taxon>Flavobacteriia</taxon>
        <taxon>Flavobacteriales</taxon>
        <taxon>Flavobacteriaceae</taxon>
        <taxon>Flavobacterium</taxon>
    </lineage>
</organism>
<name>A0A9X1H953_9FLAO</name>
<accession>A0A9X1H953</accession>
<gene>
    <name evidence="2" type="ORF">K6T82_06205</name>
</gene>
<dbReference type="InterPro" id="IPR038692">
    <property type="entry name" value="Cthe_2751_sf"/>
</dbReference>
<dbReference type="Gene3D" id="1.25.40.750">
    <property type="entry name" value="Domain of unknown function DUF5071"/>
    <property type="match status" value="1"/>
</dbReference>
<evidence type="ECO:0000313" key="2">
    <source>
        <dbReference type="EMBL" id="MBZ4034348.1"/>
    </source>
</evidence>
<feature type="domain" description="DUF5071" evidence="1">
    <location>
        <begin position="6"/>
        <end position="121"/>
    </location>
</feature>
<reference evidence="2 3" key="1">
    <citation type="journal article" date="2023" name="Antonie Van Leeuwenhoek">
        <title>Flavobacterium potami sp. nov., a multi-metal resistance genes harbouring bacterium isolated from shallow river silt.</title>
        <authorList>
            <person name="Li S."/>
            <person name="Mao S."/>
            <person name="Mu W."/>
            <person name="Guo B."/>
            <person name="Li C."/>
            <person name="Zhu Q."/>
            <person name="Hou X."/>
            <person name="Zhao Y."/>
            <person name="Wei S."/>
            <person name="Liu H."/>
            <person name="Liu A."/>
        </authorList>
    </citation>
    <scope>NUCLEOTIDE SEQUENCE [LARGE SCALE GENOMIC DNA]</scope>
    <source>
        <strain evidence="2 3">17A</strain>
    </source>
</reference>
<proteinExistence type="predicted"/>
<dbReference type="AlphaFoldDB" id="A0A9X1H953"/>
<comment type="caution">
    <text evidence="2">The sequence shown here is derived from an EMBL/GenBank/DDBJ whole genome shotgun (WGS) entry which is preliminary data.</text>
</comment>
<dbReference type="CDD" id="cd11743">
    <property type="entry name" value="Cthe_2751_like"/>
    <property type="match status" value="1"/>
</dbReference>